<proteinExistence type="predicted"/>
<evidence type="ECO:0000313" key="2">
    <source>
        <dbReference type="Proteomes" id="UP001229486"/>
    </source>
</evidence>
<dbReference type="RefSeq" id="WP_392392937.1">
    <property type="nucleotide sequence ID" value="NZ_JAURTK010000002.1"/>
</dbReference>
<sequence>MNEPLIYRISIAMGKLGVSRATIYRLVGRGELKLVRFGKKASGVTAESVQAFIQKGGVT</sequence>
<dbReference type="Proteomes" id="UP001229486">
    <property type="component" value="Unassembled WGS sequence"/>
</dbReference>
<accession>A0AB73I784</accession>
<dbReference type="AlphaFoldDB" id="A0AB73I784"/>
<organism evidence="1 2">
    <name type="scientific">Paraburkholderia caledonica</name>
    <dbReference type="NCBI Taxonomy" id="134536"/>
    <lineage>
        <taxon>Bacteria</taxon>
        <taxon>Pseudomonadati</taxon>
        <taxon>Pseudomonadota</taxon>
        <taxon>Betaproteobacteria</taxon>
        <taxon>Burkholderiales</taxon>
        <taxon>Burkholderiaceae</taxon>
        <taxon>Paraburkholderia</taxon>
    </lineage>
</organism>
<protein>
    <submittedName>
        <fullName evidence="1">Excisionase family DNA binding protein</fullName>
    </submittedName>
</protein>
<gene>
    <name evidence="1" type="ORF">J2793_001303</name>
</gene>
<reference evidence="1" key="1">
    <citation type="submission" date="2023-07" db="EMBL/GenBank/DDBJ databases">
        <title>Sorghum-associated microbial communities from plants grown in Nebraska, USA.</title>
        <authorList>
            <person name="Schachtman D."/>
        </authorList>
    </citation>
    <scope>NUCLEOTIDE SEQUENCE</scope>
    <source>
        <strain evidence="1">DS1061</strain>
    </source>
</reference>
<dbReference type="EMBL" id="JAURTK010000002">
    <property type="protein sequence ID" value="MDP9645870.1"/>
    <property type="molecule type" value="Genomic_DNA"/>
</dbReference>
<comment type="caution">
    <text evidence="1">The sequence shown here is derived from an EMBL/GenBank/DDBJ whole genome shotgun (WGS) entry which is preliminary data.</text>
</comment>
<evidence type="ECO:0000313" key="1">
    <source>
        <dbReference type="EMBL" id="MDP9645870.1"/>
    </source>
</evidence>
<name>A0AB73I784_9BURK</name>